<proteinExistence type="inferred from homology"/>
<keyword evidence="3" id="KW-0285">Flavoprotein</keyword>
<evidence type="ECO:0000256" key="7">
    <source>
        <dbReference type="ARBA" id="ARBA00023027"/>
    </source>
</evidence>
<dbReference type="PANTHER" id="PTHR43706:SF47">
    <property type="entry name" value="EXTERNAL NADH-UBIQUINONE OXIDOREDUCTASE 1, MITOCHONDRIAL-RELATED"/>
    <property type="match status" value="1"/>
</dbReference>
<feature type="domain" description="External alternative NADH-ubiquinone oxidoreductase-like C-terminal" evidence="11">
    <location>
        <begin position="355"/>
        <end position="410"/>
    </location>
</feature>
<dbReference type="RefSeq" id="WP_093140744.1">
    <property type="nucleotide sequence ID" value="NZ_FOXF01000006.1"/>
</dbReference>
<keyword evidence="6" id="KW-0560">Oxidoreductase</keyword>
<dbReference type="GO" id="GO:0050136">
    <property type="term" value="F:NADH dehydrogenase (quinone) (non-electrogenic) activity"/>
    <property type="evidence" value="ECO:0007669"/>
    <property type="project" value="UniProtKB-EC"/>
</dbReference>
<keyword evidence="7" id="KW-0520">NAD</keyword>
<sequence>MSFNIERNGKKRVVIIGGGFGGLRLAQGLKKSNFQVILVDKNNYHQFPPLIYQIATAGLNPSSISFPFRKLFEDRKDYFFRMAELTCIYPEGNYIQTSIGKIDYDYLVLANGTKTNFFNNKNVEEWAIPMKTVPEAMGLRNTLLASFERSITCSNEQERDEFLNIVIVGGGPSGVEIAGAIAEMRRYVLPKDYPDMDTSKVHIYLIEGGKRLLAGMSEESSEKALKFLQSMNVEVKLNTFVTDYEDHKVRMNDGSAIGTRNLIWVGGVTANQVNGIPDSALGRGRRIMVDNYSRVKGFDNIFAIGDISLMEGDPNFPNGHPQMAQPSIQQGELLARNIIALEKGKPLKGFVYKDLGCMATIGKNKAVAEIAGCRLGGFFAWILWMAVHLVSILGVKNKFFVFMDWIWSYFTYDQSNRMILRSTQSKVMKNIEDTLRELHGHDDHKEQTTEK</sequence>
<dbReference type="Pfam" id="PF22366">
    <property type="entry name" value="NDH2_C"/>
    <property type="match status" value="1"/>
</dbReference>
<name>A0A662ZGW1_9GAMM</name>
<dbReference type="Gene3D" id="3.50.50.100">
    <property type="match status" value="1"/>
</dbReference>
<dbReference type="EC" id="1.6.5.9" evidence="2"/>
<keyword evidence="4" id="KW-0274">FAD</keyword>
<dbReference type="Proteomes" id="UP000243745">
    <property type="component" value="Unassembled WGS sequence"/>
</dbReference>
<keyword evidence="13" id="KW-1185">Reference proteome</keyword>
<dbReference type="InterPro" id="IPR054585">
    <property type="entry name" value="NDH2-like_C"/>
</dbReference>
<feature type="transmembrane region" description="Helical" evidence="9">
    <location>
        <begin position="375"/>
        <end position="395"/>
    </location>
</feature>
<dbReference type="EMBL" id="FOXF01000006">
    <property type="protein sequence ID" value="SFP15380.1"/>
    <property type="molecule type" value="Genomic_DNA"/>
</dbReference>
<organism evidence="12 13">
    <name type="scientific">Ruminobacter amylophilus</name>
    <dbReference type="NCBI Taxonomy" id="867"/>
    <lineage>
        <taxon>Bacteria</taxon>
        <taxon>Pseudomonadati</taxon>
        <taxon>Pseudomonadota</taxon>
        <taxon>Gammaproteobacteria</taxon>
        <taxon>Aeromonadales</taxon>
        <taxon>Succinivibrionaceae</taxon>
        <taxon>Ruminobacter</taxon>
    </lineage>
</organism>
<evidence type="ECO:0000259" key="10">
    <source>
        <dbReference type="Pfam" id="PF07992"/>
    </source>
</evidence>
<accession>A0A662ZGW1</accession>
<dbReference type="OrthoDB" id="9781621at2"/>
<dbReference type="AlphaFoldDB" id="A0A662ZGW1"/>
<dbReference type="InterPro" id="IPR036188">
    <property type="entry name" value="FAD/NAD-bd_sf"/>
</dbReference>
<comment type="similarity">
    <text evidence="1">Belongs to the NADH dehydrogenase family.</text>
</comment>
<evidence type="ECO:0000259" key="11">
    <source>
        <dbReference type="Pfam" id="PF22366"/>
    </source>
</evidence>
<evidence type="ECO:0000313" key="12">
    <source>
        <dbReference type="EMBL" id="SFP15380.1"/>
    </source>
</evidence>
<dbReference type="InterPro" id="IPR045024">
    <property type="entry name" value="NDH-2"/>
</dbReference>
<keyword evidence="5" id="KW-0809">Transit peptide</keyword>
<protein>
    <recommendedName>
        <fullName evidence="2">NADH:ubiquinone reductase (non-electrogenic)</fullName>
        <ecNumber evidence="2">1.6.5.9</ecNumber>
    </recommendedName>
</protein>
<keyword evidence="9" id="KW-1133">Transmembrane helix</keyword>
<keyword evidence="9" id="KW-0812">Transmembrane</keyword>
<comment type="catalytic activity">
    <reaction evidence="8">
        <text>a quinone + NADH + H(+) = a quinol + NAD(+)</text>
        <dbReference type="Rhea" id="RHEA:46160"/>
        <dbReference type="ChEBI" id="CHEBI:15378"/>
        <dbReference type="ChEBI" id="CHEBI:24646"/>
        <dbReference type="ChEBI" id="CHEBI:57540"/>
        <dbReference type="ChEBI" id="CHEBI:57945"/>
        <dbReference type="ChEBI" id="CHEBI:132124"/>
        <dbReference type="EC" id="1.6.5.9"/>
    </reaction>
</comment>
<dbReference type="Pfam" id="PF07992">
    <property type="entry name" value="Pyr_redox_2"/>
    <property type="match status" value="1"/>
</dbReference>
<evidence type="ECO:0000256" key="3">
    <source>
        <dbReference type="ARBA" id="ARBA00022630"/>
    </source>
</evidence>
<evidence type="ECO:0000256" key="9">
    <source>
        <dbReference type="SAM" id="Phobius"/>
    </source>
</evidence>
<dbReference type="InterPro" id="IPR023753">
    <property type="entry name" value="FAD/NAD-binding_dom"/>
</dbReference>
<keyword evidence="9" id="KW-0472">Membrane</keyword>
<reference evidence="12 13" key="1">
    <citation type="submission" date="2016-10" db="EMBL/GenBank/DDBJ databases">
        <authorList>
            <person name="Varghese N."/>
            <person name="Submissions S."/>
        </authorList>
    </citation>
    <scope>NUCLEOTIDE SEQUENCE [LARGE SCALE GENOMIC DNA]</scope>
    <source>
        <strain evidence="12 13">DSM 1361</strain>
    </source>
</reference>
<feature type="domain" description="FAD/NAD(P)-binding" evidence="10">
    <location>
        <begin position="12"/>
        <end position="331"/>
    </location>
</feature>
<dbReference type="PRINTS" id="PR00411">
    <property type="entry name" value="PNDRDTASEI"/>
</dbReference>
<dbReference type="SUPFAM" id="SSF51905">
    <property type="entry name" value="FAD/NAD(P)-binding domain"/>
    <property type="match status" value="1"/>
</dbReference>
<evidence type="ECO:0000256" key="4">
    <source>
        <dbReference type="ARBA" id="ARBA00022827"/>
    </source>
</evidence>
<evidence type="ECO:0000256" key="1">
    <source>
        <dbReference type="ARBA" id="ARBA00005272"/>
    </source>
</evidence>
<gene>
    <name evidence="12" type="ORF">SAMN02910344_00579</name>
</gene>
<evidence type="ECO:0000256" key="2">
    <source>
        <dbReference type="ARBA" id="ARBA00012637"/>
    </source>
</evidence>
<evidence type="ECO:0000256" key="5">
    <source>
        <dbReference type="ARBA" id="ARBA00022946"/>
    </source>
</evidence>
<dbReference type="PANTHER" id="PTHR43706">
    <property type="entry name" value="NADH DEHYDROGENASE"/>
    <property type="match status" value="1"/>
</dbReference>
<evidence type="ECO:0000256" key="6">
    <source>
        <dbReference type="ARBA" id="ARBA00023002"/>
    </source>
</evidence>
<evidence type="ECO:0000256" key="8">
    <source>
        <dbReference type="ARBA" id="ARBA00047599"/>
    </source>
</evidence>
<evidence type="ECO:0000313" key="13">
    <source>
        <dbReference type="Proteomes" id="UP000243745"/>
    </source>
</evidence>
<dbReference type="PRINTS" id="PR00368">
    <property type="entry name" value="FADPNR"/>
</dbReference>